<evidence type="ECO:0000313" key="2">
    <source>
        <dbReference type="EMBL" id="RZS68500.1"/>
    </source>
</evidence>
<dbReference type="Gene3D" id="3.30.200.20">
    <property type="entry name" value="Phosphorylase Kinase, domain 1"/>
    <property type="match status" value="1"/>
</dbReference>
<comment type="caution">
    <text evidence="2">The sequence shown here is derived from an EMBL/GenBank/DDBJ whole genome shotgun (WGS) entry which is preliminary data.</text>
</comment>
<dbReference type="EMBL" id="SGWY01000001">
    <property type="protein sequence ID" value="RZS68500.1"/>
    <property type="molecule type" value="Genomic_DNA"/>
</dbReference>
<sequence length="304" mass="33041">MTRMHDDEVHTDAALVAGLVAAQFPEWASLRVEPVASTGTDNAMYRLGDDLSVRMPRIHWAVDPLLREFEWLPRIAPALPFAAPVPAALGVPGDGFPWPWTVCRWIDGVHPVAGAVEHAERLAADLAGFVVAMRGLDRAGAPTTAWPRPLHEEDELVRANLAALEEPLRSIRDDVVAVWEDALAAAPATARTWIHGDLSPGNLLLRGGELVGVLDFSAMGLGDPASDLRVAWNLLPAPARAVFRRGVGADDATWARARGWVLLQALAQLPYYASRNPPLADNARHVIAELVAERHDGMEMPRPR</sequence>
<dbReference type="Pfam" id="PF01636">
    <property type="entry name" value="APH"/>
    <property type="match status" value="1"/>
</dbReference>
<dbReference type="Proteomes" id="UP000293289">
    <property type="component" value="Unassembled WGS sequence"/>
</dbReference>
<dbReference type="CDD" id="cd05155">
    <property type="entry name" value="APH_ChoK_like_1"/>
    <property type="match status" value="1"/>
</dbReference>
<accession>A0A4V2F024</accession>
<evidence type="ECO:0000259" key="1">
    <source>
        <dbReference type="Pfam" id="PF01636"/>
    </source>
</evidence>
<keyword evidence="2" id="KW-0418">Kinase</keyword>
<dbReference type="Gene3D" id="3.90.1200.10">
    <property type="match status" value="1"/>
</dbReference>
<protein>
    <submittedName>
        <fullName evidence="2">Aminoglycoside phosphotransferase (APT) family kinase protein</fullName>
    </submittedName>
</protein>
<dbReference type="PANTHER" id="PTHR21310:SF42">
    <property type="entry name" value="BIFUNCTIONAL AAC_APH"/>
    <property type="match status" value="1"/>
</dbReference>
<dbReference type="SUPFAM" id="SSF56112">
    <property type="entry name" value="Protein kinase-like (PK-like)"/>
    <property type="match status" value="1"/>
</dbReference>
<dbReference type="InterPro" id="IPR011009">
    <property type="entry name" value="Kinase-like_dom_sf"/>
</dbReference>
<evidence type="ECO:0000313" key="3">
    <source>
        <dbReference type="Proteomes" id="UP000293289"/>
    </source>
</evidence>
<gene>
    <name evidence="2" type="ORF">EV187_0930</name>
</gene>
<keyword evidence="3" id="KW-1185">Reference proteome</keyword>
<organism evidence="2 3">
    <name type="scientific">Agromyces ramosus</name>
    <dbReference type="NCBI Taxonomy" id="33879"/>
    <lineage>
        <taxon>Bacteria</taxon>
        <taxon>Bacillati</taxon>
        <taxon>Actinomycetota</taxon>
        <taxon>Actinomycetes</taxon>
        <taxon>Micrococcales</taxon>
        <taxon>Microbacteriaceae</taxon>
        <taxon>Agromyces</taxon>
    </lineage>
</organism>
<dbReference type="InterPro" id="IPR051678">
    <property type="entry name" value="AGP_Transferase"/>
</dbReference>
<dbReference type="GO" id="GO:0016301">
    <property type="term" value="F:kinase activity"/>
    <property type="evidence" value="ECO:0007669"/>
    <property type="project" value="UniProtKB-KW"/>
</dbReference>
<proteinExistence type="predicted"/>
<dbReference type="InterPro" id="IPR002575">
    <property type="entry name" value="Aminoglycoside_PTrfase"/>
</dbReference>
<keyword evidence="2" id="KW-0808">Transferase</keyword>
<dbReference type="PANTHER" id="PTHR21310">
    <property type="entry name" value="AMINOGLYCOSIDE PHOSPHOTRANSFERASE-RELATED-RELATED"/>
    <property type="match status" value="1"/>
</dbReference>
<dbReference type="RefSeq" id="WP_207221734.1">
    <property type="nucleotide sequence ID" value="NZ_SGWY01000001.1"/>
</dbReference>
<reference evidence="2 3" key="1">
    <citation type="submission" date="2019-02" db="EMBL/GenBank/DDBJ databases">
        <title>Genomic Encyclopedia of Type Strains, Phase IV (KMG-IV): sequencing the most valuable type-strain genomes for metagenomic binning, comparative biology and taxonomic classification.</title>
        <authorList>
            <person name="Goeker M."/>
        </authorList>
    </citation>
    <scope>NUCLEOTIDE SEQUENCE [LARGE SCALE GENOMIC DNA]</scope>
    <source>
        <strain evidence="2 3">DSM 43045</strain>
    </source>
</reference>
<name>A0A4V2F024_9MICO</name>
<feature type="domain" description="Aminoglycoside phosphotransferase" evidence="1">
    <location>
        <begin position="37"/>
        <end position="260"/>
    </location>
</feature>
<dbReference type="AlphaFoldDB" id="A0A4V2F024"/>